<keyword evidence="1" id="KW-0812">Transmembrane</keyword>
<evidence type="ECO:0000256" key="1">
    <source>
        <dbReference type="SAM" id="Phobius"/>
    </source>
</evidence>
<sequence>MKQHLFSFSLKEITRSPSFGRSIATTVMLVFLALYFTAVFLAFGLLIIPRALTEKFPGQELTSMLNSYLLIYFAIDLVMRQLLQSLPTISFKPFIILNIKRRRIATYLLNRSVLHFFNLLPFFMIIPLFFRLVVPDHAGAGAVYWLIAIVLLIMTNHFLTTYLKWWINESSYGFYVFAAVFVALYAANYFGLVDLTGAFGRLLDTTIQQPLILLGLAIPPVLFYWLNLRYLMSNLYLNLVEKKQKDSTVRDFSWMSELGEYGKFISLNVRMIWRNKRPRTQFVMTLLFLLYGFLIYKDVDKGIPEGILILGGLIMTGMFSISIGQFFPAWHSRYYAMLMTQNFKMKQFLQAFYYMNLIVSFIYFLVTLLYGFMDIRIVYFNTALFFYHIGVNLNLILLFGSFSKKAVDLGGSAMFNYQGMGATQWLIAFPLLIGPILFFYLFKWATNSNPALIILGLLGVVGILLQPHLFNYFEKSYNKQKHRLIRDYKNS</sequence>
<name>A0A419WAL5_9BACT</name>
<evidence type="ECO:0008006" key="4">
    <source>
        <dbReference type="Google" id="ProtNLM"/>
    </source>
</evidence>
<accession>A0A419WAL5</accession>
<evidence type="ECO:0000313" key="3">
    <source>
        <dbReference type="Proteomes" id="UP000283387"/>
    </source>
</evidence>
<dbReference type="AlphaFoldDB" id="A0A419WAL5"/>
<dbReference type="Proteomes" id="UP000283387">
    <property type="component" value="Unassembled WGS sequence"/>
</dbReference>
<gene>
    <name evidence="2" type="ORF">BC643_2881</name>
</gene>
<protein>
    <recommendedName>
        <fullName evidence="4">ABC-2 type transport system permease protein</fullName>
    </recommendedName>
</protein>
<feature type="transmembrane region" description="Helical" evidence="1">
    <location>
        <begin position="142"/>
        <end position="160"/>
    </location>
</feature>
<dbReference type="Pfam" id="PF18940">
    <property type="entry name" value="DUF5687"/>
    <property type="match status" value="1"/>
</dbReference>
<feature type="transmembrane region" description="Helical" evidence="1">
    <location>
        <begin position="21"/>
        <end position="48"/>
    </location>
</feature>
<proteinExistence type="predicted"/>
<feature type="transmembrane region" description="Helical" evidence="1">
    <location>
        <begin position="68"/>
        <end position="91"/>
    </location>
</feature>
<feature type="transmembrane region" description="Helical" evidence="1">
    <location>
        <begin position="451"/>
        <end position="473"/>
    </location>
</feature>
<keyword evidence="1" id="KW-1133">Transmembrane helix</keyword>
<dbReference type="RefSeq" id="WP_120273708.1">
    <property type="nucleotide sequence ID" value="NZ_RAPN01000001.1"/>
</dbReference>
<organism evidence="2 3">
    <name type="scientific">Mangrovibacterium diazotrophicum</name>
    <dbReference type="NCBI Taxonomy" id="1261403"/>
    <lineage>
        <taxon>Bacteria</taxon>
        <taxon>Pseudomonadati</taxon>
        <taxon>Bacteroidota</taxon>
        <taxon>Bacteroidia</taxon>
        <taxon>Marinilabiliales</taxon>
        <taxon>Prolixibacteraceae</taxon>
        <taxon>Mangrovibacterium</taxon>
    </lineage>
</organism>
<reference evidence="2 3" key="1">
    <citation type="submission" date="2018-09" db="EMBL/GenBank/DDBJ databases">
        <title>Genomic Encyclopedia of Archaeal and Bacterial Type Strains, Phase II (KMG-II): from individual species to whole genera.</title>
        <authorList>
            <person name="Goeker M."/>
        </authorList>
    </citation>
    <scope>NUCLEOTIDE SEQUENCE [LARGE SCALE GENOMIC DNA]</scope>
    <source>
        <strain evidence="2 3">DSM 27148</strain>
    </source>
</reference>
<feature type="transmembrane region" description="Helical" evidence="1">
    <location>
        <begin position="172"/>
        <end position="191"/>
    </location>
</feature>
<feature type="transmembrane region" description="Helical" evidence="1">
    <location>
        <begin position="308"/>
        <end position="330"/>
    </location>
</feature>
<dbReference type="EMBL" id="RAPN01000001">
    <property type="protein sequence ID" value="RKD92508.1"/>
    <property type="molecule type" value="Genomic_DNA"/>
</dbReference>
<feature type="transmembrane region" description="Helical" evidence="1">
    <location>
        <begin position="112"/>
        <end position="130"/>
    </location>
</feature>
<comment type="caution">
    <text evidence="2">The sequence shown here is derived from an EMBL/GenBank/DDBJ whole genome shotgun (WGS) entry which is preliminary data.</text>
</comment>
<keyword evidence="3" id="KW-1185">Reference proteome</keyword>
<feature type="transmembrane region" description="Helical" evidence="1">
    <location>
        <begin position="378"/>
        <end position="402"/>
    </location>
</feature>
<feature type="transmembrane region" description="Helical" evidence="1">
    <location>
        <begin position="351"/>
        <end position="372"/>
    </location>
</feature>
<feature type="transmembrane region" description="Helical" evidence="1">
    <location>
        <begin position="280"/>
        <end position="296"/>
    </location>
</feature>
<feature type="transmembrane region" description="Helical" evidence="1">
    <location>
        <begin position="423"/>
        <end position="445"/>
    </location>
</feature>
<dbReference type="OrthoDB" id="1014144at2"/>
<evidence type="ECO:0000313" key="2">
    <source>
        <dbReference type="EMBL" id="RKD92508.1"/>
    </source>
</evidence>
<feature type="transmembrane region" description="Helical" evidence="1">
    <location>
        <begin position="211"/>
        <end position="228"/>
    </location>
</feature>
<dbReference type="InterPro" id="IPR043742">
    <property type="entry name" value="DUF5687"/>
</dbReference>
<keyword evidence="1" id="KW-0472">Membrane</keyword>